<sequence>MLNFYKITAYSLSSTVEFTYILFFDKPRQQNQFSTLYLS</sequence>
<dbReference type="EMBL" id="VZIZ01000036">
    <property type="protein sequence ID" value="KAF0567765.1"/>
    <property type="molecule type" value="Genomic_DNA"/>
</dbReference>
<organism evidence="1 2">
    <name type="scientific">Psychrobacter nivimaris</name>
    <dbReference type="NCBI Taxonomy" id="281738"/>
    <lineage>
        <taxon>Bacteria</taxon>
        <taxon>Pseudomonadati</taxon>
        <taxon>Pseudomonadota</taxon>
        <taxon>Gammaproteobacteria</taxon>
        <taxon>Moraxellales</taxon>
        <taxon>Moraxellaceae</taxon>
        <taxon>Psychrobacter</taxon>
    </lineage>
</organism>
<protein>
    <submittedName>
        <fullName evidence="1">Uncharacterized protein</fullName>
    </submittedName>
</protein>
<accession>A0A6N7BVU0</accession>
<reference evidence="1 2" key="1">
    <citation type="submission" date="2019-09" db="EMBL/GenBank/DDBJ databases">
        <title>Draft genome sequence of Psychrobacter nivimaris LAMA 639, in search for biotechnological relevant genes.</title>
        <authorList>
            <person name="Lima A.O.S."/>
            <person name="Staloch B.E.K."/>
            <person name="Freitas R.C."/>
            <person name="Niero H."/>
            <person name="Silva M.A.C."/>
        </authorList>
    </citation>
    <scope>NUCLEOTIDE SEQUENCE [LARGE SCALE GENOMIC DNA]</scope>
    <source>
        <strain evidence="1 2">LAMA 639</strain>
    </source>
</reference>
<proteinExistence type="predicted"/>
<keyword evidence="2" id="KW-1185">Reference proteome</keyword>
<dbReference type="Proteomes" id="UP000471465">
    <property type="component" value="Unassembled WGS sequence"/>
</dbReference>
<dbReference type="AlphaFoldDB" id="A0A6N7BVU0"/>
<evidence type="ECO:0000313" key="1">
    <source>
        <dbReference type="EMBL" id="KAF0567765.1"/>
    </source>
</evidence>
<comment type="caution">
    <text evidence="1">The sequence shown here is derived from an EMBL/GenBank/DDBJ whole genome shotgun (WGS) entry which is preliminary data.</text>
</comment>
<evidence type="ECO:0000313" key="2">
    <source>
        <dbReference type="Proteomes" id="UP000471465"/>
    </source>
</evidence>
<gene>
    <name evidence="1" type="ORF">FQV37_1880</name>
</gene>
<name>A0A6N7BVU0_9GAMM</name>